<dbReference type="Proteomes" id="UP000679307">
    <property type="component" value="Chromosome"/>
</dbReference>
<sequence length="595" mass="60919">MSSDRPGTSAPGTDRGPRGDPASGPASGPEAPTTPGTSRSARAGRVARGLGSGVAGGVRATGRGVGSAARVTGRAGRFTVFQARRAARAEGADQSGLSRLIEMHAFNTAGDAAVAIALAGTLFFQVPTGEARGQVTLFLVLTMLPFAVVAPLIGPFLDRFSHGRRWAIGATMALRAFFCWVLAGAVTSDSALLFPAALGVLVASKAYGVTRAAAVPRLLPSSLTLVKANGRVSLSGIVGALVSAPIAALAATAGSEWALRYAFLLFVVATVLAILLPGGVDSSEGETAMSMREQPDPVPRPDAGVERRDAAAAEPTVPLQVVPASYDGGPLDPDAAREPDPHPADLSADLSADEAGDEAGDEAADPTLEQPPGSFPDPAPAPSETRREAAWRRARERRSTRIPASVAFALRANCGPRWMSGFLIMFMAFLLRENPIAGWEDRPELLLGVVAGGAGIGNALGILAASLAKRIDPAVMVVVALLADAGMALLGALFYGLPTLFGLGLVAGLAQSLGKVSLDATIQESVPARVQASAFALSDTTLQLAWVVGGFVGIVLPLVPQLGLGLACAVLVAWSVFVLLGRPRSQADQGRLAPL</sequence>
<evidence type="ECO:0000256" key="7">
    <source>
        <dbReference type="SAM" id="Phobius"/>
    </source>
</evidence>
<evidence type="ECO:0000256" key="4">
    <source>
        <dbReference type="ARBA" id="ARBA00022989"/>
    </source>
</evidence>
<dbReference type="Gene3D" id="1.20.1250.20">
    <property type="entry name" value="MFS general substrate transporter like domains"/>
    <property type="match status" value="2"/>
</dbReference>
<feature type="compositionally biased region" description="Acidic residues" evidence="6">
    <location>
        <begin position="351"/>
        <end position="364"/>
    </location>
</feature>
<feature type="compositionally biased region" description="Low complexity" evidence="6">
    <location>
        <begin position="57"/>
        <end position="66"/>
    </location>
</feature>
<feature type="compositionally biased region" description="Basic and acidic residues" evidence="6">
    <location>
        <begin position="384"/>
        <end position="396"/>
    </location>
</feature>
<dbReference type="PANTHER" id="PTHR23513">
    <property type="entry name" value="INTEGRAL MEMBRANE EFFLUX PROTEIN-RELATED"/>
    <property type="match status" value="1"/>
</dbReference>
<feature type="transmembrane region" description="Helical" evidence="7">
    <location>
        <begin position="445"/>
        <end position="467"/>
    </location>
</feature>
<feature type="transmembrane region" description="Helical" evidence="7">
    <location>
        <begin position="136"/>
        <end position="154"/>
    </location>
</feature>
<dbReference type="RefSeq" id="WP_214058194.1">
    <property type="nucleotide sequence ID" value="NZ_CP075371.1"/>
</dbReference>
<evidence type="ECO:0000256" key="3">
    <source>
        <dbReference type="ARBA" id="ARBA00022692"/>
    </source>
</evidence>
<dbReference type="InterPro" id="IPR036259">
    <property type="entry name" value="MFS_trans_sf"/>
</dbReference>
<feature type="compositionally biased region" description="Low complexity" evidence="6">
    <location>
        <begin position="19"/>
        <end position="29"/>
    </location>
</feature>
<feature type="region of interest" description="Disordered" evidence="6">
    <location>
        <begin position="1"/>
        <end position="66"/>
    </location>
</feature>
<keyword evidence="2" id="KW-1003">Cell membrane</keyword>
<evidence type="ECO:0000313" key="8">
    <source>
        <dbReference type="EMBL" id="QVT78631.1"/>
    </source>
</evidence>
<feature type="transmembrane region" description="Helical" evidence="7">
    <location>
        <begin position="257"/>
        <end position="276"/>
    </location>
</feature>
<feature type="transmembrane region" description="Helical" evidence="7">
    <location>
        <begin position="474"/>
        <end position="495"/>
    </location>
</feature>
<keyword evidence="3 7" id="KW-0812">Transmembrane</keyword>
<reference evidence="8 9" key="1">
    <citation type="submission" date="2021-05" db="EMBL/GenBank/DDBJ databases">
        <title>Complete genome of Nocardioides aquaticus KCTC 9944T isolated from meromictic and hypersaline Ekho Lake, Antarctica.</title>
        <authorList>
            <person name="Hwang K."/>
            <person name="Kim K.M."/>
            <person name="Choe H."/>
        </authorList>
    </citation>
    <scope>NUCLEOTIDE SEQUENCE [LARGE SCALE GENOMIC DNA]</scope>
    <source>
        <strain evidence="8 9">KCTC 9944</strain>
    </source>
</reference>
<dbReference type="SUPFAM" id="SSF103473">
    <property type="entry name" value="MFS general substrate transporter"/>
    <property type="match status" value="1"/>
</dbReference>
<feature type="compositionally biased region" description="Low complexity" evidence="6">
    <location>
        <begin position="38"/>
        <end position="49"/>
    </location>
</feature>
<feature type="compositionally biased region" description="Basic and acidic residues" evidence="6">
    <location>
        <begin position="334"/>
        <end position="343"/>
    </location>
</feature>
<accession>A0ABX8EG81</accession>
<dbReference type="Pfam" id="PF07690">
    <property type="entry name" value="MFS_1"/>
    <property type="match status" value="1"/>
</dbReference>
<keyword evidence="5 7" id="KW-0472">Membrane</keyword>
<evidence type="ECO:0000256" key="5">
    <source>
        <dbReference type="ARBA" id="ARBA00023136"/>
    </source>
</evidence>
<gene>
    <name evidence="8" type="ORF">ENKNEFLB_01009</name>
</gene>
<comment type="subcellular location">
    <subcellularLocation>
        <location evidence="1">Cell membrane</location>
        <topology evidence="1">Multi-pass membrane protein</topology>
    </subcellularLocation>
</comment>
<keyword evidence="4 7" id="KW-1133">Transmembrane helix</keyword>
<feature type="transmembrane region" description="Helical" evidence="7">
    <location>
        <begin position="402"/>
        <end position="430"/>
    </location>
</feature>
<evidence type="ECO:0000313" key="9">
    <source>
        <dbReference type="Proteomes" id="UP000679307"/>
    </source>
</evidence>
<feature type="transmembrane region" description="Helical" evidence="7">
    <location>
        <begin position="562"/>
        <end position="581"/>
    </location>
</feature>
<protein>
    <recommendedName>
        <fullName evidence="10">MFS transporter</fullName>
    </recommendedName>
</protein>
<dbReference type="PANTHER" id="PTHR23513:SF18">
    <property type="entry name" value="INTEGRAL MEMBRANE PROTEIN"/>
    <property type="match status" value="1"/>
</dbReference>
<proteinExistence type="predicted"/>
<dbReference type="InterPro" id="IPR011701">
    <property type="entry name" value="MFS"/>
</dbReference>
<name>A0ABX8EG81_9ACTN</name>
<feature type="transmembrane region" description="Helical" evidence="7">
    <location>
        <begin position="231"/>
        <end position="251"/>
    </location>
</feature>
<organism evidence="8 9">
    <name type="scientific">Nocardioides aquaticus</name>
    <dbReference type="NCBI Taxonomy" id="160826"/>
    <lineage>
        <taxon>Bacteria</taxon>
        <taxon>Bacillati</taxon>
        <taxon>Actinomycetota</taxon>
        <taxon>Actinomycetes</taxon>
        <taxon>Propionibacteriales</taxon>
        <taxon>Nocardioidaceae</taxon>
        <taxon>Nocardioides</taxon>
    </lineage>
</organism>
<evidence type="ECO:0000256" key="2">
    <source>
        <dbReference type="ARBA" id="ARBA00022475"/>
    </source>
</evidence>
<feature type="region of interest" description="Disordered" evidence="6">
    <location>
        <begin position="283"/>
        <end position="396"/>
    </location>
</feature>
<evidence type="ECO:0008006" key="10">
    <source>
        <dbReference type="Google" id="ProtNLM"/>
    </source>
</evidence>
<evidence type="ECO:0000256" key="1">
    <source>
        <dbReference type="ARBA" id="ARBA00004651"/>
    </source>
</evidence>
<dbReference type="EMBL" id="CP075371">
    <property type="protein sequence ID" value="QVT78631.1"/>
    <property type="molecule type" value="Genomic_DNA"/>
</dbReference>
<evidence type="ECO:0000256" key="6">
    <source>
        <dbReference type="SAM" id="MobiDB-lite"/>
    </source>
</evidence>
<keyword evidence="9" id="KW-1185">Reference proteome</keyword>